<reference evidence="1" key="1">
    <citation type="journal article" date="2020" name="mSystems">
        <title>Genome- and Community-Level Interaction Insights into Carbon Utilization and Element Cycling Functions of Hydrothermarchaeota in Hydrothermal Sediment.</title>
        <authorList>
            <person name="Zhou Z."/>
            <person name="Liu Y."/>
            <person name="Xu W."/>
            <person name="Pan J."/>
            <person name="Luo Z.H."/>
            <person name="Li M."/>
        </authorList>
    </citation>
    <scope>NUCLEOTIDE SEQUENCE [LARGE SCALE GENOMIC DNA]</scope>
    <source>
        <strain evidence="1">HyVt-115</strain>
    </source>
</reference>
<dbReference type="Pfam" id="PF04365">
    <property type="entry name" value="BrnT_toxin"/>
    <property type="match status" value="1"/>
</dbReference>
<dbReference type="InterPro" id="IPR038573">
    <property type="entry name" value="BrnT_sf"/>
</dbReference>
<dbReference type="AlphaFoldDB" id="A0A7C0U6B8"/>
<dbReference type="Proteomes" id="UP000885690">
    <property type="component" value="Unassembled WGS sequence"/>
</dbReference>
<comment type="caution">
    <text evidence="1">The sequence shown here is derived from an EMBL/GenBank/DDBJ whole genome shotgun (WGS) entry which is preliminary data.</text>
</comment>
<accession>A0A7C0U6B8</accession>
<proteinExistence type="predicted"/>
<dbReference type="Gene3D" id="3.10.450.530">
    <property type="entry name" value="Ribonuclease toxin, BrnT, of type II toxin-antitoxin system"/>
    <property type="match status" value="1"/>
</dbReference>
<name>A0A7C0U6B8_9BACT</name>
<dbReference type="InterPro" id="IPR007460">
    <property type="entry name" value="BrnT_toxin"/>
</dbReference>
<sequence length="90" mass="10606">MEFRWIEWNVQHIAQHGVEPEEAEEVVLTGVTMKGRENALIATGPTSEGRFLFVVYKKDGNQVFVITARNMTEKEKRSWRKRYGKKKRRP</sequence>
<evidence type="ECO:0000313" key="1">
    <source>
        <dbReference type="EMBL" id="HDD53107.1"/>
    </source>
</evidence>
<protein>
    <submittedName>
        <fullName evidence="1">BrnT family toxin</fullName>
    </submittedName>
</protein>
<dbReference type="EMBL" id="DQWS01000130">
    <property type="protein sequence ID" value="HDD53107.1"/>
    <property type="molecule type" value="Genomic_DNA"/>
</dbReference>
<organism evidence="1">
    <name type="scientific">Thermosulfidibacter takaii</name>
    <dbReference type="NCBI Taxonomy" id="412593"/>
    <lineage>
        <taxon>Bacteria</taxon>
        <taxon>Pseudomonadati</taxon>
        <taxon>Thermosulfidibacterota</taxon>
        <taxon>Thermosulfidibacteria</taxon>
        <taxon>Thermosulfidibacterales</taxon>
        <taxon>Thermosulfidibacteraceae</taxon>
    </lineage>
</organism>
<gene>
    <name evidence="1" type="ORF">ENF32_03450</name>
</gene>